<evidence type="ECO:0008006" key="3">
    <source>
        <dbReference type="Google" id="ProtNLM"/>
    </source>
</evidence>
<proteinExistence type="predicted"/>
<accession>A0A7W2M318</accession>
<dbReference type="Proteomes" id="UP000541857">
    <property type="component" value="Unassembled WGS sequence"/>
</dbReference>
<protein>
    <recommendedName>
        <fullName evidence="3">NlpE C-terminal OB domain-containing protein</fullName>
    </recommendedName>
</protein>
<evidence type="ECO:0000313" key="1">
    <source>
        <dbReference type="EMBL" id="MBA6151778.1"/>
    </source>
</evidence>
<comment type="caution">
    <text evidence="1">The sequence shown here is derived from an EMBL/GenBank/DDBJ whole genome shotgun (WGS) entry which is preliminary data.</text>
</comment>
<dbReference type="AlphaFoldDB" id="A0A7W2M318"/>
<dbReference type="EMBL" id="JACGLT010000002">
    <property type="protein sequence ID" value="MBA6151778.1"/>
    <property type="molecule type" value="Genomic_DNA"/>
</dbReference>
<name>A0A7W2M318_9FLAO</name>
<keyword evidence="2" id="KW-1185">Reference proteome</keyword>
<gene>
    <name evidence="1" type="ORF">H3Z82_03465</name>
</gene>
<dbReference type="RefSeq" id="WP_182202493.1">
    <property type="nucleotide sequence ID" value="NZ_JACGLT010000002.1"/>
</dbReference>
<sequence>MKRTIFLVFTLMAFVGCKNDSKSTVGNIEDQDQLKVRELTGNFIYYDNAGVLQTESELFGVIEDENAKELIERATPLKNQPTDEVKVTLKVKVIKKQKHEEGWDNRVEIIDIISVSEVAEKNNNVIKIRAQE</sequence>
<organism evidence="1 2">
    <name type="scientific">Gelidibacter maritimus</name>
    <dbReference type="NCBI Taxonomy" id="2761487"/>
    <lineage>
        <taxon>Bacteria</taxon>
        <taxon>Pseudomonadati</taxon>
        <taxon>Bacteroidota</taxon>
        <taxon>Flavobacteriia</taxon>
        <taxon>Flavobacteriales</taxon>
        <taxon>Flavobacteriaceae</taxon>
        <taxon>Gelidibacter</taxon>
    </lineage>
</organism>
<reference evidence="1 2" key="1">
    <citation type="submission" date="2020-07" db="EMBL/GenBank/DDBJ databases">
        <title>Bacterium isolated from marine sediment.</title>
        <authorList>
            <person name="Shang D."/>
        </authorList>
    </citation>
    <scope>NUCLEOTIDE SEQUENCE [LARGE SCALE GENOMIC DNA]</scope>
    <source>
        <strain evidence="1 2">F6074</strain>
    </source>
</reference>
<dbReference type="PROSITE" id="PS51257">
    <property type="entry name" value="PROKAR_LIPOPROTEIN"/>
    <property type="match status" value="1"/>
</dbReference>
<evidence type="ECO:0000313" key="2">
    <source>
        <dbReference type="Proteomes" id="UP000541857"/>
    </source>
</evidence>